<evidence type="ECO:0000256" key="7">
    <source>
        <dbReference type="SAM" id="MobiDB-lite"/>
    </source>
</evidence>
<keyword evidence="4" id="KW-0808">Transferase</keyword>
<feature type="domain" description="Starch synthase catalytic" evidence="8">
    <location>
        <begin position="69"/>
        <end position="325"/>
    </location>
</feature>
<evidence type="ECO:0000256" key="3">
    <source>
        <dbReference type="ARBA" id="ARBA00022676"/>
    </source>
</evidence>
<dbReference type="EMBL" id="BMAR01000006">
    <property type="protein sequence ID" value="GFR43741.1"/>
    <property type="molecule type" value="Genomic_DNA"/>
</dbReference>
<feature type="compositionally biased region" description="Low complexity" evidence="7">
    <location>
        <begin position="12"/>
        <end position="40"/>
    </location>
</feature>
<comment type="subcellular location">
    <subcellularLocation>
        <location evidence="1">Plastid</location>
        <location evidence="1">Amyloplast</location>
    </subcellularLocation>
</comment>
<name>A0AAD3DPV7_9CHLO</name>
<reference evidence="9 10" key="1">
    <citation type="journal article" date="2021" name="Sci. Rep.">
        <title>Genome sequencing of the multicellular alga Astrephomene provides insights into convergent evolution of germ-soma differentiation.</title>
        <authorList>
            <person name="Yamashita S."/>
            <person name="Yamamoto K."/>
            <person name="Matsuzaki R."/>
            <person name="Suzuki S."/>
            <person name="Yamaguchi H."/>
            <person name="Hirooka S."/>
            <person name="Minakuchi Y."/>
            <person name="Miyagishima S."/>
            <person name="Kawachi M."/>
            <person name="Toyoda A."/>
            <person name="Nozaki H."/>
        </authorList>
    </citation>
    <scope>NUCLEOTIDE SEQUENCE [LARGE SCALE GENOMIC DNA]</scope>
    <source>
        <strain evidence="9 10">NIES-4017</strain>
    </source>
</reference>
<dbReference type="Proteomes" id="UP001054857">
    <property type="component" value="Unassembled WGS sequence"/>
</dbReference>
<evidence type="ECO:0000256" key="6">
    <source>
        <dbReference type="ARBA" id="ARBA00023234"/>
    </source>
</evidence>
<evidence type="ECO:0000259" key="8">
    <source>
        <dbReference type="Pfam" id="PF08323"/>
    </source>
</evidence>
<evidence type="ECO:0000313" key="10">
    <source>
        <dbReference type="Proteomes" id="UP001054857"/>
    </source>
</evidence>
<keyword evidence="5" id="KW-0750">Starch biosynthesis</keyword>
<dbReference type="GO" id="GO:0009501">
    <property type="term" value="C:amyloplast"/>
    <property type="evidence" value="ECO:0007669"/>
    <property type="project" value="UniProtKB-SubCell"/>
</dbReference>
<dbReference type="InterPro" id="IPR013534">
    <property type="entry name" value="Starch_synth_cat_dom"/>
</dbReference>
<dbReference type="Pfam" id="PF08323">
    <property type="entry name" value="Glyco_transf_5"/>
    <property type="match status" value="1"/>
</dbReference>
<feature type="non-terminal residue" evidence="9">
    <location>
        <position position="326"/>
    </location>
</feature>
<organism evidence="9 10">
    <name type="scientific">Astrephomene gubernaculifera</name>
    <dbReference type="NCBI Taxonomy" id="47775"/>
    <lineage>
        <taxon>Eukaryota</taxon>
        <taxon>Viridiplantae</taxon>
        <taxon>Chlorophyta</taxon>
        <taxon>core chlorophytes</taxon>
        <taxon>Chlorophyceae</taxon>
        <taxon>CS clade</taxon>
        <taxon>Chlamydomonadales</taxon>
        <taxon>Astrephomenaceae</taxon>
        <taxon>Astrephomene</taxon>
    </lineage>
</organism>
<keyword evidence="10" id="KW-1185">Reference proteome</keyword>
<dbReference type="GO" id="GO:0009507">
    <property type="term" value="C:chloroplast"/>
    <property type="evidence" value="ECO:0007669"/>
    <property type="project" value="TreeGrafter"/>
</dbReference>
<feature type="compositionally biased region" description="Low complexity" evidence="7">
    <location>
        <begin position="48"/>
        <end position="60"/>
    </location>
</feature>
<accession>A0AAD3DPV7</accession>
<dbReference type="AlphaFoldDB" id="A0AAD3DPV7"/>
<dbReference type="PANTHER" id="PTHR45825:SF11">
    <property type="entry name" value="ALPHA AMYLASE DOMAIN-CONTAINING PROTEIN"/>
    <property type="match status" value="1"/>
</dbReference>
<keyword evidence="6" id="KW-0035">Amyloplast</keyword>
<comment type="caution">
    <text evidence="9">The sequence shown here is derived from an EMBL/GenBank/DDBJ whole genome shotgun (WGS) entry which is preliminary data.</text>
</comment>
<feature type="region of interest" description="Disordered" evidence="7">
    <location>
        <begin position="1"/>
        <end position="64"/>
    </location>
</feature>
<dbReference type="GO" id="GO:0019252">
    <property type="term" value="P:starch biosynthetic process"/>
    <property type="evidence" value="ECO:0007669"/>
    <property type="project" value="UniProtKB-KW"/>
</dbReference>
<sequence length="326" mass="34212">SQQPQRTAHPEAGPSSPASHTPAAAAPAASTHAVTSSATPSTPPSPSPSSASQPPSHLSSRTSRPRDLVFVTAEVAPWSQAGGLGDVAAALPRALAARGHRVMVVAPRYMGPTAVAEGRYGGLYDTGVRMWLDLNGPGGEGGGGGGGRHEVGFFHRHEDDVDWVFVDHMSYHRDGSPYGNEHGPYGDNLFRFSLLCLAALEAPLLLHIGGHRYGTPPGLPYGPDNLAFIANDWHAGLLPVYLAARYRPHGVYGRARCVLGLHNLAHQGSHPPHCFGSLGLPGGWYGALEWVQAGAPTINILKAALVTADRLVTVSPSYAAEVCRPP</sequence>
<evidence type="ECO:0000256" key="2">
    <source>
        <dbReference type="ARBA" id="ARBA00004727"/>
    </source>
</evidence>
<gene>
    <name evidence="9" type="ORF">Agub_g4851</name>
</gene>
<comment type="pathway">
    <text evidence="2">Glycan biosynthesis; starch biosynthesis.</text>
</comment>
<evidence type="ECO:0000256" key="1">
    <source>
        <dbReference type="ARBA" id="ARBA00004602"/>
    </source>
</evidence>
<dbReference type="SUPFAM" id="SSF53756">
    <property type="entry name" value="UDP-Glycosyltransferase/glycogen phosphorylase"/>
    <property type="match status" value="1"/>
</dbReference>
<evidence type="ECO:0000256" key="5">
    <source>
        <dbReference type="ARBA" id="ARBA00022922"/>
    </source>
</evidence>
<proteinExistence type="predicted"/>
<dbReference type="GO" id="GO:0016757">
    <property type="term" value="F:glycosyltransferase activity"/>
    <property type="evidence" value="ECO:0007669"/>
    <property type="project" value="UniProtKB-KW"/>
</dbReference>
<keyword evidence="3" id="KW-0328">Glycosyltransferase</keyword>
<dbReference type="Gene3D" id="3.40.50.2000">
    <property type="entry name" value="Glycogen Phosphorylase B"/>
    <property type="match status" value="1"/>
</dbReference>
<protein>
    <recommendedName>
        <fullName evidence="8">Starch synthase catalytic domain-containing protein</fullName>
    </recommendedName>
</protein>
<dbReference type="PANTHER" id="PTHR45825">
    <property type="entry name" value="GRANULE-BOUND STARCH SYNTHASE 1, CHLOROPLASTIC/AMYLOPLASTIC"/>
    <property type="match status" value="1"/>
</dbReference>
<evidence type="ECO:0000256" key="4">
    <source>
        <dbReference type="ARBA" id="ARBA00022679"/>
    </source>
</evidence>
<feature type="non-terminal residue" evidence="9">
    <location>
        <position position="1"/>
    </location>
</feature>
<evidence type="ECO:0000313" key="9">
    <source>
        <dbReference type="EMBL" id="GFR43741.1"/>
    </source>
</evidence>
<keyword evidence="6" id="KW-0934">Plastid</keyword>